<keyword evidence="13" id="KW-0472">Membrane</keyword>
<keyword evidence="12" id="KW-0902">Two-component regulatory system</keyword>
<dbReference type="GO" id="GO:0005886">
    <property type="term" value="C:plasma membrane"/>
    <property type="evidence" value="ECO:0007669"/>
    <property type="project" value="UniProtKB-SubCell"/>
</dbReference>
<dbReference type="InterPro" id="IPR013783">
    <property type="entry name" value="Ig-like_fold"/>
</dbReference>
<dbReference type="Pfam" id="PF07495">
    <property type="entry name" value="Y_Y_Y"/>
    <property type="match status" value="1"/>
</dbReference>
<dbReference type="PROSITE" id="PS50110">
    <property type="entry name" value="RESPONSE_REGULATORY"/>
    <property type="match status" value="2"/>
</dbReference>
<dbReference type="FunFam" id="1.10.287.130:FF:000003">
    <property type="entry name" value="Histidine kinase"/>
    <property type="match status" value="1"/>
</dbReference>
<dbReference type="Pfam" id="PF00512">
    <property type="entry name" value="HisKA"/>
    <property type="match status" value="1"/>
</dbReference>
<dbReference type="InterPro" id="IPR011006">
    <property type="entry name" value="CheY-like_superfamily"/>
</dbReference>
<evidence type="ECO:0000256" key="10">
    <source>
        <dbReference type="ARBA" id="ARBA00022840"/>
    </source>
</evidence>
<organism evidence="17 18">
    <name type="scientific">Alteromonas australica</name>
    <dbReference type="NCBI Taxonomy" id="589873"/>
    <lineage>
        <taxon>Bacteria</taxon>
        <taxon>Pseudomonadati</taxon>
        <taxon>Pseudomonadota</taxon>
        <taxon>Gammaproteobacteria</taxon>
        <taxon>Alteromonadales</taxon>
        <taxon>Alteromonadaceae</taxon>
        <taxon>Alteromonas/Salinimonas group</taxon>
        <taxon>Alteromonas</taxon>
    </lineage>
</organism>
<feature type="modified residue" description="4-aspartylphosphate" evidence="14">
    <location>
        <position position="1126"/>
    </location>
</feature>
<evidence type="ECO:0000256" key="4">
    <source>
        <dbReference type="ARBA" id="ARBA00022475"/>
    </source>
</evidence>
<evidence type="ECO:0000256" key="3">
    <source>
        <dbReference type="ARBA" id="ARBA00012438"/>
    </source>
</evidence>
<dbReference type="FunFam" id="3.30.565.10:FF:000010">
    <property type="entry name" value="Sensor histidine kinase RcsC"/>
    <property type="match status" value="1"/>
</dbReference>
<evidence type="ECO:0000313" key="17">
    <source>
        <dbReference type="EMBL" id="HBU52593.1"/>
    </source>
</evidence>
<evidence type="ECO:0000259" key="16">
    <source>
        <dbReference type="PROSITE" id="PS50110"/>
    </source>
</evidence>
<dbReference type="CDD" id="cd00082">
    <property type="entry name" value="HisKA"/>
    <property type="match status" value="1"/>
</dbReference>
<evidence type="ECO:0000256" key="2">
    <source>
        <dbReference type="ARBA" id="ARBA00004651"/>
    </source>
</evidence>
<evidence type="ECO:0000256" key="12">
    <source>
        <dbReference type="ARBA" id="ARBA00023012"/>
    </source>
</evidence>
<evidence type="ECO:0000256" key="9">
    <source>
        <dbReference type="ARBA" id="ARBA00022777"/>
    </source>
</evidence>
<dbReference type="SMART" id="SM00388">
    <property type="entry name" value="HisKA"/>
    <property type="match status" value="1"/>
</dbReference>
<protein>
    <recommendedName>
        <fullName evidence="3">histidine kinase</fullName>
        <ecNumber evidence="3">2.7.13.3</ecNumber>
    </recommendedName>
</protein>
<dbReference type="Gene3D" id="2.130.10.10">
    <property type="entry name" value="YVTN repeat-like/Quinoprotein amine dehydrogenase"/>
    <property type="match status" value="4"/>
</dbReference>
<dbReference type="PANTHER" id="PTHR45339:SF5">
    <property type="entry name" value="HISTIDINE KINASE"/>
    <property type="match status" value="1"/>
</dbReference>
<evidence type="ECO:0000259" key="15">
    <source>
        <dbReference type="PROSITE" id="PS50109"/>
    </source>
</evidence>
<evidence type="ECO:0000256" key="11">
    <source>
        <dbReference type="ARBA" id="ARBA00022989"/>
    </source>
</evidence>
<keyword evidence="8" id="KW-0547">Nucleotide-binding</keyword>
<dbReference type="SUPFAM" id="SSF52172">
    <property type="entry name" value="CheY-like"/>
    <property type="match status" value="2"/>
</dbReference>
<dbReference type="SUPFAM" id="SSF55874">
    <property type="entry name" value="ATPase domain of HSP90 chaperone/DNA topoisomerase II/histidine kinase"/>
    <property type="match status" value="1"/>
</dbReference>
<keyword evidence="7" id="KW-0812">Transmembrane</keyword>
<dbReference type="SMART" id="SM00387">
    <property type="entry name" value="HATPase_c"/>
    <property type="match status" value="1"/>
</dbReference>
<feature type="domain" description="Response regulatory" evidence="16">
    <location>
        <begin position="1236"/>
        <end position="1360"/>
    </location>
</feature>
<dbReference type="Gene3D" id="3.30.565.10">
    <property type="entry name" value="Histidine kinase-like ATPase, C-terminal domain"/>
    <property type="match status" value="1"/>
</dbReference>
<dbReference type="PROSITE" id="PS50109">
    <property type="entry name" value="HIS_KIN"/>
    <property type="match status" value="1"/>
</dbReference>
<comment type="catalytic activity">
    <reaction evidence="1">
        <text>ATP + protein L-histidine = ADP + protein N-phospho-L-histidine.</text>
        <dbReference type="EC" id="2.7.13.3"/>
    </reaction>
</comment>
<dbReference type="SUPFAM" id="SSF47384">
    <property type="entry name" value="Homodimeric domain of signal transducing histidine kinase"/>
    <property type="match status" value="1"/>
</dbReference>
<dbReference type="Gene3D" id="1.10.287.130">
    <property type="match status" value="1"/>
</dbReference>
<dbReference type="EC" id="2.7.13.3" evidence="3"/>
<dbReference type="SUPFAM" id="SSF63829">
    <property type="entry name" value="Calcium-dependent phosphotriesterase"/>
    <property type="match status" value="3"/>
</dbReference>
<dbReference type="CDD" id="cd00156">
    <property type="entry name" value="REC"/>
    <property type="match status" value="1"/>
</dbReference>
<feature type="domain" description="Response regulatory" evidence="16">
    <location>
        <begin position="1073"/>
        <end position="1193"/>
    </location>
</feature>
<dbReference type="InterPro" id="IPR011123">
    <property type="entry name" value="Y_Y_Y"/>
</dbReference>
<feature type="domain" description="Histidine kinase" evidence="15">
    <location>
        <begin position="834"/>
        <end position="1056"/>
    </location>
</feature>
<comment type="caution">
    <text evidence="17">The sequence shown here is derived from an EMBL/GenBank/DDBJ whole genome shotgun (WGS) entry which is preliminary data.</text>
</comment>
<dbReference type="InterPro" id="IPR001789">
    <property type="entry name" value="Sig_transdc_resp-reg_receiver"/>
</dbReference>
<evidence type="ECO:0000256" key="5">
    <source>
        <dbReference type="ARBA" id="ARBA00022553"/>
    </source>
</evidence>
<dbReference type="GO" id="GO:0000155">
    <property type="term" value="F:phosphorelay sensor kinase activity"/>
    <property type="evidence" value="ECO:0007669"/>
    <property type="project" value="InterPro"/>
</dbReference>
<evidence type="ECO:0000256" key="8">
    <source>
        <dbReference type="ARBA" id="ARBA00022741"/>
    </source>
</evidence>
<gene>
    <name evidence="17" type="ORF">DEB45_15180</name>
</gene>
<dbReference type="InterPro" id="IPR004358">
    <property type="entry name" value="Sig_transdc_His_kin-like_C"/>
</dbReference>
<dbReference type="SMART" id="SM00448">
    <property type="entry name" value="REC"/>
    <property type="match status" value="2"/>
</dbReference>
<name>A0A358E305_9ALTE</name>
<dbReference type="Proteomes" id="UP000264779">
    <property type="component" value="Unassembled WGS sequence"/>
</dbReference>
<comment type="subcellular location">
    <subcellularLocation>
        <location evidence="2">Cell membrane</location>
        <topology evidence="2">Multi-pass membrane protein</topology>
    </subcellularLocation>
</comment>
<evidence type="ECO:0000256" key="14">
    <source>
        <dbReference type="PROSITE-ProRule" id="PRU00169"/>
    </source>
</evidence>
<dbReference type="CDD" id="cd17546">
    <property type="entry name" value="REC_hyHK_CKI1_RcsC-like"/>
    <property type="match status" value="1"/>
</dbReference>
<dbReference type="InterPro" id="IPR036890">
    <property type="entry name" value="HATPase_C_sf"/>
</dbReference>
<dbReference type="EMBL" id="DONK01000236">
    <property type="protein sequence ID" value="HBU52593.1"/>
    <property type="molecule type" value="Genomic_DNA"/>
</dbReference>
<dbReference type="Gene3D" id="3.40.50.2300">
    <property type="match status" value="2"/>
</dbReference>
<dbReference type="PANTHER" id="PTHR45339">
    <property type="entry name" value="HYBRID SIGNAL TRANSDUCTION HISTIDINE KINASE J"/>
    <property type="match status" value="1"/>
</dbReference>
<proteinExistence type="predicted"/>
<evidence type="ECO:0000256" key="1">
    <source>
        <dbReference type="ARBA" id="ARBA00000085"/>
    </source>
</evidence>
<evidence type="ECO:0000256" key="13">
    <source>
        <dbReference type="ARBA" id="ARBA00023136"/>
    </source>
</evidence>
<dbReference type="InterPro" id="IPR011110">
    <property type="entry name" value="Reg_prop"/>
</dbReference>
<keyword evidence="6" id="KW-0808">Transferase</keyword>
<keyword evidence="11" id="KW-1133">Transmembrane helix</keyword>
<keyword evidence="5 14" id="KW-0597">Phosphoprotein</keyword>
<dbReference type="InterPro" id="IPR015943">
    <property type="entry name" value="WD40/YVTN_repeat-like_dom_sf"/>
</dbReference>
<dbReference type="InterPro" id="IPR003661">
    <property type="entry name" value="HisK_dim/P_dom"/>
</dbReference>
<keyword evidence="4" id="KW-1003">Cell membrane</keyword>
<dbReference type="Gene3D" id="2.60.40.10">
    <property type="entry name" value="Immunoglobulins"/>
    <property type="match status" value="1"/>
</dbReference>
<evidence type="ECO:0000313" key="18">
    <source>
        <dbReference type="Proteomes" id="UP000264779"/>
    </source>
</evidence>
<dbReference type="PRINTS" id="PR00344">
    <property type="entry name" value="BCTRLSENSOR"/>
</dbReference>
<feature type="modified residue" description="4-aspartylphosphate" evidence="14">
    <location>
        <position position="1290"/>
    </location>
</feature>
<dbReference type="Pfam" id="PF07494">
    <property type="entry name" value="Reg_prop"/>
    <property type="match status" value="3"/>
</dbReference>
<keyword evidence="9" id="KW-0418">Kinase</keyword>
<dbReference type="InterPro" id="IPR036097">
    <property type="entry name" value="HisK_dim/P_sf"/>
</dbReference>
<reference evidence="17 18" key="1">
    <citation type="journal article" date="2018" name="Nat. Biotechnol.">
        <title>A standardized bacterial taxonomy based on genome phylogeny substantially revises the tree of life.</title>
        <authorList>
            <person name="Parks D.H."/>
            <person name="Chuvochina M."/>
            <person name="Waite D.W."/>
            <person name="Rinke C."/>
            <person name="Skarshewski A."/>
            <person name="Chaumeil P.A."/>
            <person name="Hugenholtz P."/>
        </authorList>
    </citation>
    <scope>NUCLEOTIDE SEQUENCE [LARGE SCALE GENOMIC DNA]</scope>
    <source>
        <strain evidence="17">UBA11621</strain>
    </source>
</reference>
<dbReference type="Pfam" id="PF00072">
    <property type="entry name" value="Response_reg"/>
    <property type="match status" value="2"/>
</dbReference>
<dbReference type="GO" id="GO:0005524">
    <property type="term" value="F:ATP binding"/>
    <property type="evidence" value="ECO:0007669"/>
    <property type="project" value="UniProtKB-KW"/>
</dbReference>
<evidence type="ECO:0000256" key="7">
    <source>
        <dbReference type="ARBA" id="ARBA00022692"/>
    </source>
</evidence>
<dbReference type="CDD" id="cd16922">
    <property type="entry name" value="HATPase_EvgS-ArcB-TorS-like"/>
    <property type="match status" value="1"/>
</dbReference>
<dbReference type="Pfam" id="PF02518">
    <property type="entry name" value="HATPase_c"/>
    <property type="match status" value="1"/>
</dbReference>
<evidence type="ECO:0000256" key="6">
    <source>
        <dbReference type="ARBA" id="ARBA00022679"/>
    </source>
</evidence>
<keyword evidence="10" id="KW-0067">ATP-binding</keyword>
<accession>A0A358E305</accession>
<dbReference type="InterPro" id="IPR003594">
    <property type="entry name" value="HATPase_dom"/>
</dbReference>
<dbReference type="InterPro" id="IPR005467">
    <property type="entry name" value="His_kinase_dom"/>
</dbReference>
<sequence>MNEYAIEKLTLEEGFVSSEIYSIIQDRKGFLWFGTAENGVMRYDGRNVTLFEYDRSTASGLSHNDAGNLMLDKNGNIWVGTWGGGANKYNPATGEFTRFAHDATRDDALSSNRIQSLFHDASGDIWLGSYAEGLNKYLGGNSFARIQAIEGKADSLSHNRIWDIEDNDEHSLWVATSFGLNLLDKRTLSATHFFPEPDNKTGTGANEIRSILIASNGRFYVATQEGPFIFHPDTGEFTRQLTVNGTTLGQVNSMIEDHEGYIWFVTTNGIYRQAMDEHAVEKLDFDYNNGLRIIFEDHTHTKWVTSEVHGIFKLTPRKKVKLINSDELTPPNGIALDDEGDVIIVNASGDVYRWQVDNQNLTKIADSVFNAFEGYVDDGVIERPIVLPDSEAYLWIAQDDFLVKFNLETGVSTPVTYPHSDERFRQFREFRALALDDDNRLWIGTYKNGVYVYDETDHAFTHLNHAQGLSHPEVLDVTKDDKGNMWVGTGRGVNIWPKGEDRFINFVYDEKDSGSLLGNIVDDIHQSADGKIWVATQMGLNLYVPDSASFQRFSEDDGLPASLIRAVSDGKDSTLWLTTNKGIFSYDPLNKSTLNYKLNTNLSGKNYYPNSLFRAANNTFFASSQRGVEYFSYVQSDTEMAQSNIVLTGFTKMGQETPLDKPLPYVSEIELSYLDYFFTLEFAVLEYTAPSKARYAYKLEGYDNNWIDIGNRNSVSFSNLNGGHYRLLVKAMNHEGEWGSSILNLRLHVSSPPWKTWWAYTLYTLFLAALVYLVIYLRTRLHQTEITKQKQFVVALEQQVSEKTASLEAQACDLKEAVSKAEEATKLKSEFLANMSHEIRTPMNGVIGMLTLLKDTGLTNEQAQRVNIASTSANALLNLINDILDFSKIEADKLELECLDVDIRSLVEDLVQSVAHIAQEKGIEIIVDVSAIRVSTIKTDPNRLRQIITNLLSNAIKFTERGEIKITASLQPSEPKGTQIFQCTVKDTGIGIPEHKLAHLFDAFTQVDASTTRRYGGTGLGLSITKKLCNLLQGDIKVVSQLGEGSCFKVHCQVKHASTATPLDAVLEGEGKRCLVIDDNSANLCALQKQLSAMGAHVLTAKDGASALTLLQQQSSSDKCDIVIIDRHMPGMSGTDIIKAIREDKVNNAVKLVLLTQLGDVGEAHYFQQLGVSAVYPKPFRTDDMRAMLSGEENLQPFIAKQPVHSPRQANYHLDEKCGATNQGKMNDAHAPNGVQVLLVEDNAINQMVAVNVIESIGLAVTVASNGKEALDVLRKSNEGGWAFTLVIMDCQMPEMDGYEATKQIRQGKAGNENINIPIIAMTANAMQGDKEKCLQAGMSDFLTKPVDREKLVDKLAHWVK</sequence>